<feature type="region of interest" description="Disordered" evidence="3">
    <location>
        <begin position="81"/>
        <end position="113"/>
    </location>
</feature>
<dbReference type="PROSITE" id="PS00018">
    <property type="entry name" value="EF_HAND_1"/>
    <property type="match status" value="1"/>
</dbReference>
<evidence type="ECO:0000313" key="5">
    <source>
        <dbReference type="EMBL" id="EPS36006.1"/>
    </source>
</evidence>
<keyword evidence="6" id="KW-1185">Reference proteome</keyword>
<dbReference type="AlphaFoldDB" id="S8A4F6"/>
<dbReference type="SMART" id="SM00027">
    <property type="entry name" value="EH"/>
    <property type="match status" value="1"/>
</dbReference>
<dbReference type="HOGENOM" id="CLU_340396_0_0_1"/>
<dbReference type="EMBL" id="AQGS01000985">
    <property type="protein sequence ID" value="EPS36006.1"/>
    <property type="molecule type" value="Genomic_DNA"/>
</dbReference>
<evidence type="ECO:0000256" key="1">
    <source>
        <dbReference type="ARBA" id="ARBA00022837"/>
    </source>
</evidence>
<evidence type="ECO:0000259" key="4">
    <source>
        <dbReference type="PROSITE" id="PS50031"/>
    </source>
</evidence>
<dbReference type="Proteomes" id="UP000015100">
    <property type="component" value="Unassembled WGS sequence"/>
</dbReference>
<dbReference type="Gene3D" id="1.10.238.10">
    <property type="entry name" value="EF-hand"/>
    <property type="match status" value="1"/>
</dbReference>
<keyword evidence="1" id="KW-0106">Calcium</keyword>
<reference evidence="6" key="2">
    <citation type="submission" date="2013-04" db="EMBL/GenBank/DDBJ databases">
        <title>Genomic mechanisms accounting for the adaptation to parasitism in nematode-trapping fungi.</title>
        <authorList>
            <person name="Ahren D.G."/>
        </authorList>
    </citation>
    <scope>NUCLEOTIDE SEQUENCE [LARGE SCALE GENOMIC DNA]</scope>
    <source>
        <strain evidence="6">CBS 200.50</strain>
    </source>
</reference>
<evidence type="ECO:0000256" key="2">
    <source>
        <dbReference type="ARBA" id="ARBA00023054"/>
    </source>
</evidence>
<sequence>MPETVDLEDYLRNASRRETSSSSRHSTNSNMAPAVRGEGNWETSILRTLAITETTDSQSSKNFMLTQEKSAVSQQSGILDSQASQEHTFPPTVISPQSPVSPRPTSSVNTIPRKPISEPAHALVLTSSGYHWNLAVESTRKLFYETVDFSEVLDGTKAAGILRQSGIDNNTLGRIWTYADTDSSGELTHMEFQVAVHLARACTTLESSVVLQPAPVEALRTKLRRYINGSAQMTQLNNEPQIYNRSQYEIDCLHGLLQSSKEADDKNVINENEPLFPFYPPDSSSSANIIHQFDDKDLSDDEDIVYHRSEYYQGRILELCKQEQFEEAILELDSYGLSSSCKFRAKLIRAFIRNMIIKPTKLHTPETATTILVDTEYSPTDGVLANLLLYFNRALSYYYHQKEPVKALQDCKRGLKLAKLAKIAGNITADRLGTWARSDLAALAALIQSNNKNTADAQYYQAMVHEGHQMHELLRSGIEIAIDEKDDETIPFLSSHGLTLNASTGGIVGTAENHFMAFKNAIEANQPQLAIFLIANIPEILAGFWIDLEIFQPTHTYTLPAIDIIFPRMAGGSPPSFFTWSPPSYLHFVAAKPDVKIGSLVTKELLSHMKRASAQGITVFAGKPDPFDEYQYTWFDKFTPLAIAARFQNTDVLDALLAEMQTKKTDSLFRDIQRALYITALYSDNLDCFQTIMARTAGSKMWESDIFVVLSGIGNTFIKEVRRNSFIGFGGRVDCDGYYNLLWKLKEITNRITVKEDIDAYWVSQIESWIQLSSESQELDNTKILSAFWRSSRPSASEVEIRTGLRVFVSSMITIIRAQYQKNKNQRSTSLLAT</sequence>
<dbReference type="STRING" id="1284197.S8A4F6"/>
<dbReference type="SUPFAM" id="SSF47473">
    <property type="entry name" value="EF-hand"/>
    <property type="match status" value="1"/>
</dbReference>
<evidence type="ECO:0000313" key="6">
    <source>
        <dbReference type="Proteomes" id="UP000015100"/>
    </source>
</evidence>
<feature type="domain" description="EH" evidence="4">
    <location>
        <begin position="161"/>
        <end position="198"/>
    </location>
</feature>
<feature type="compositionally biased region" description="Low complexity" evidence="3">
    <location>
        <begin position="20"/>
        <end position="30"/>
    </location>
</feature>
<dbReference type="Pfam" id="PF12763">
    <property type="entry name" value="EH"/>
    <property type="match status" value="1"/>
</dbReference>
<proteinExistence type="predicted"/>
<organism evidence="5 6">
    <name type="scientific">Dactylellina haptotyla (strain CBS 200.50)</name>
    <name type="common">Nematode-trapping fungus</name>
    <name type="synonym">Monacrosporium haptotylum</name>
    <dbReference type="NCBI Taxonomy" id="1284197"/>
    <lineage>
        <taxon>Eukaryota</taxon>
        <taxon>Fungi</taxon>
        <taxon>Dikarya</taxon>
        <taxon>Ascomycota</taxon>
        <taxon>Pezizomycotina</taxon>
        <taxon>Orbiliomycetes</taxon>
        <taxon>Orbiliales</taxon>
        <taxon>Orbiliaceae</taxon>
        <taxon>Dactylellina</taxon>
    </lineage>
</organism>
<feature type="region of interest" description="Disordered" evidence="3">
    <location>
        <begin position="1"/>
        <end position="39"/>
    </location>
</feature>
<dbReference type="PROSITE" id="PS50031">
    <property type="entry name" value="EH"/>
    <property type="match status" value="1"/>
</dbReference>
<dbReference type="InterPro" id="IPR000261">
    <property type="entry name" value="EH_dom"/>
</dbReference>
<gene>
    <name evidence="5" type="ORF">H072_10521</name>
</gene>
<feature type="compositionally biased region" description="Basic and acidic residues" evidence="3">
    <location>
        <begin position="9"/>
        <end position="19"/>
    </location>
</feature>
<dbReference type="OrthoDB" id="524326at2759"/>
<feature type="compositionally biased region" description="Polar residues" evidence="3">
    <location>
        <begin position="94"/>
        <end position="110"/>
    </location>
</feature>
<comment type="caution">
    <text evidence="5">The sequence shown here is derived from an EMBL/GenBank/DDBJ whole genome shotgun (WGS) entry which is preliminary data.</text>
</comment>
<accession>S8A4F6</accession>
<evidence type="ECO:0000256" key="3">
    <source>
        <dbReference type="SAM" id="MobiDB-lite"/>
    </source>
</evidence>
<name>S8A4F6_DACHA</name>
<protein>
    <recommendedName>
        <fullName evidence="4">EH domain-containing protein</fullName>
    </recommendedName>
</protein>
<dbReference type="InterPro" id="IPR018247">
    <property type="entry name" value="EF_Hand_1_Ca_BS"/>
</dbReference>
<dbReference type="InterPro" id="IPR011992">
    <property type="entry name" value="EF-hand-dom_pair"/>
</dbReference>
<reference evidence="5 6" key="1">
    <citation type="journal article" date="2013" name="PLoS Genet.">
        <title>Genomic mechanisms accounting for the adaptation to parasitism in nematode-trapping fungi.</title>
        <authorList>
            <person name="Meerupati T."/>
            <person name="Andersson K.M."/>
            <person name="Friman E."/>
            <person name="Kumar D."/>
            <person name="Tunlid A."/>
            <person name="Ahren D."/>
        </authorList>
    </citation>
    <scope>NUCLEOTIDE SEQUENCE [LARGE SCALE GENOMIC DNA]</scope>
    <source>
        <strain evidence="5 6">CBS 200.50</strain>
    </source>
</reference>
<keyword evidence="2" id="KW-0175">Coiled coil</keyword>